<feature type="region of interest" description="Disordered" evidence="1">
    <location>
        <begin position="56"/>
        <end position="86"/>
    </location>
</feature>
<dbReference type="Proteomes" id="UP001203512">
    <property type="component" value="Unassembled WGS sequence"/>
</dbReference>
<proteinExistence type="predicted"/>
<keyword evidence="3" id="KW-1185">Reference proteome</keyword>
<comment type="caution">
    <text evidence="2">The sequence shown here is derived from an EMBL/GenBank/DDBJ whole genome shotgun (WGS) entry which is preliminary data.</text>
</comment>
<reference evidence="2 3" key="1">
    <citation type="submission" date="2022-04" db="EMBL/GenBank/DDBJ databases">
        <authorList>
            <person name="Huq M.A."/>
        </authorList>
    </citation>
    <scope>NUCLEOTIDE SEQUENCE [LARGE SCALE GENOMIC DNA]</scope>
    <source>
        <strain evidence="2 3">MAH-33</strain>
    </source>
</reference>
<evidence type="ECO:0000313" key="3">
    <source>
        <dbReference type="Proteomes" id="UP001203512"/>
    </source>
</evidence>
<sequence>MTHPDYRALAAQARSEADAATLANVRDRCLRSEAGFLAMAERQDLADRNRARREAAAAALTEENAAAAPSDEASNELRPHQAPADA</sequence>
<dbReference type="RefSeq" id="WP_247233921.1">
    <property type="nucleotide sequence ID" value="NZ_JALKHS010000014.1"/>
</dbReference>
<evidence type="ECO:0000313" key="2">
    <source>
        <dbReference type="EMBL" id="MCK0532933.1"/>
    </source>
</evidence>
<dbReference type="EMBL" id="JALKHS010000014">
    <property type="protein sequence ID" value="MCK0532933.1"/>
    <property type="molecule type" value="Genomic_DNA"/>
</dbReference>
<feature type="compositionally biased region" description="Low complexity" evidence="1">
    <location>
        <begin position="56"/>
        <end position="68"/>
    </location>
</feature>
<organism evidence="2 3">
    <name type="scientific">Sphingobium agri</name>
    <dbReference type="NCBI Taxonomy" id="2933566"/>
    <lineage>
        <taxon>Bacteria</taxon>
        <taxon>Pseudomonadati</taxon>
        <taxon>Pseudomonadota</taxon>
        <taxon>Alphaproteobacteria</taxon>
        <taxon>Sphingomonadales</taxon>
        <taxon>Sphingomonadaceae</taxon>
        <taxon>Sphingobium</taxon>
    </lineage>
</organism>
<protein>
    <submittedName>
        <fullName evidence="2">Uncharacterized protein</fullName>
    </submittedName>
</protein>
<gene>
    <name evidence="2" type="ORF">MU848_15180</name>
</gene>
<accession>A0ABT0E0Q0</accession>
<name>A0ABT0E0Q0_9SPHN</name>
<evidence type="ECO:0000256" key="1">
    <source>
        <dbReference type="SAM" id="MobiDB-lite"/>
    </source>
</evidence>